<keyword evidence="6" id="KW-0540">Nuclease</keyword>
<dbReference type="NCBIfam" id="TIGR02777">
    <property type="entry name" value="LigD_PE_dom"/>
    <property type="match status" value="1"/>
</dbReference>
<keyword evidence="23" id="KW-1185">Reference proteome</keyword>
<evidence type="ECO:0000256" key="8">
    <source>
        <dbReference type="ARBA" id="ARBA00022741"/>
    </source>
</evidence>
<evidence type="ECO:0000256" key="19">
    <source>
        <dbReference type="ARBA" id="ARBA00029943"/>
    </source>
</evidence>
<dbReference type="EMBL" id="CP018077">
    <property type="protein sequence ID" value="APE45609.1"/>
    <property type="molecule type" value="Genomic_DNA"/>
</dbReference>
<accession>A0A1J0WMK0</accession>
<keyword evidence="13" id="KW-0239">DNA-directed DNA polymerase</keyword>
<keyword evidence="7" id="KW-0479">Metal-binding</keyword>
<dbReference type="CDD" id="cd04862">
    <property type="entry name" value="PaeLigD_Pol_like"/>
    <property type="match status" value="1"/>
</dbReference>
<dbReference type="Pfam" id="PF04679">
    <property type="entry name" value="DNA_ligase_A_C"/>
    <property type="match status" value="1"/>
</dbReference>
<dbReference type="InterPro" id="IPR052171">
    <property type="entry name" value="NHEJ_LigD"/>
</dbReference>
<dbReference type="CDD" id="cd07906">
    <property type="entry name" value="Adenylation_DNA_ligase_LigD_LigC"/>
    <property type="match status" value="1"/>
</dbReference>
<dbReference type="InterPro" id="IPR012340">
    <property type="entry name" value="NA-bd_OB-fold"/>
</dbReference>
<dbReference type="Pfam" id="PF01068">
    <property type="entry name" value="DNA_ligase_A_M"/>
    <property type="match status" value="1"/>
</dbReference>
<evidence type="ECO:0000259" key="21">
    <source>
        <dbReference type="PROSITE" id="PS50160"/>
    </source>
</evidence>
<dbReference type="Proteomes" id="UP000181897">
    <property type="component" value="Plasmid unnamed1"/>
</dbReference>
<dbReference type="KEGG" id="suam:BOO69_18745"/>
<keyword evidence="10" id="KW-0378">Hydrolase</keyword>
<evidence type="ECO:0000256" key="12">
    <source>
        <dbReference type="ARBA" id="ARBA00022840"/>
    </source>
</evidence>
<name>A0A1J0WMK0_9RHOB</name>
<sequence>MGRLDRYIEKRDFDRTPEPRDGAAGDALALRYSMQKHDATRTHFDLRLEWDGALLSWAVTRGPSLHPSDKRLSVRTEDHPLSYLGFEGTIPEGNYGAGTVMLFDIGHWQPVEPVEKGLKKGHLHFRLHGQRLTGGWHLVRMKGRKSGDKGRENWLLIKEEDEASGRRDPVDRYRRSTSTNRTLREIAAEKPVVPGGHAGKRPKFRKIQLASLVDEAPSGKDWWHEVKLDGYRALVALGKGGPRIFTRNGHDWTDRFESLLPAFDAMDCDSALIDGEIVAGAGLQGFSSLQKAIKAGGPFRFYGFDLLEADGRKWIDQPLADRRERLEKIFHDAPPLGLAQLSPIIDGAPDDALAKICKAGGEGIISKRTDQPYRGTRTSNWRKVKCERRDEFVILGWQESEKRGRPFASLALGAYEGGGLTYVGKVGTGFDADTMEDLQSAMSGMERKTAPADIPKDESRGVTWITPKLVAEIKYAEKTDDGRLRHAVFIALREDKPARTVKVEEDRMDNDRVEIAGIGVSHPNRKVYPAAGITKRQVAEYYEAMADRILEDAADRPLSLVRLPEGIEGERFFQKHAGKGFPDEIRTVQIEESDGDTADYMYVSTAAGLVGAAQMGAMEFHVWGSRRDDLDRPDRMVFDLDPDESLGFSDVTAAALDLRDILSDLDLPCWPLVTGGKGVHVVVPLRRIANWDTVKLYSKVLAKHLADTQPDRFTASMSKSRRSGRIFIDWLRNERGSTAIAPFSLRARPGAPVATPVGWDELSAVTSADAFPMAKALERNWSDASVPKPAGLSNGRIDLLDKLVGQ</sequence>
<dbReference type="SUPFAM" id="SSF56091">
    <property type="entry name" value="DNA ligase/mRNA capping enzyme, catalytic domain"/>
    <property type="match status" value="1"/>
</dbReference>
<evidence type="ECO:0000256" key="3">
    <source>
        <dbReference type="ARBA" id="ARBA00022598"/>
    </source>
</evidence>
<keyword evidence="9" id="KW-0227">DNA damage</keyword>
<dbReference type="InterPro" id="IPR014143">
    <property type="entry name" value="NHEJ_ligase_prk"/>
</dbReference>
<keyword evidence="3 22" id="KW-0436">Ligase</keyword>
<dbReference type="InterPro" id="IPR014146">
    <property type="entry name" value="LigD_ligase_dom"/>
</dbReference>
<dbReference type="CDD" id="cd07971">
    <property type="entry name" value="OBF_DNA_ligase_LigD"/>
    <property type="match status" value="1"/>
</dbReference>
<keyword evidence="14" id="KW-0238">DNA-binding</keyword>
<keyword evidence="4" id="KW-0808">Transferase</keyword>
<dbReference type="GO" id="GO:0006281">
    <property type="term" value="P:DNA repair"/>
    <property type="evidence" value="ECO:0007669"/>
    <property type="project" value="UniProtKB-KW"/>
</dbReference>
<evidence type="ECO:0000256" key="15">
    <source>
        <dbReference type="ARBA" id="ARBA00023172"/>
    </source>
</evidence>
<reference evidence="22 23" key="1">
    <citation type="submission" date="2016-11" db="EMBL/GenBank/DDBJ databases">
        <title>Complete genome sequence of Sulfitobacter sp. AM1-D1, a toxic bacteria associated with marine dinoflagellate Alexandrium minutum in East China Sea.</title>
        <authorList>
            <person name="Yang Q."/>
            <person name="Zhang X."/>
            <person name="Tian X."/>
        </authorList>
    </citation>
    <scope>NUCLEOTIDE SEQUENCE [LARGE SCALE GENOMIC DNA]</scope>
    <source>
        <strain evidence="22 23">AM1-D1</strain>
        <plasmid evidence="22 23">unnamed1</plasmid>
    </source>
</reference>
<evidence type="ECO:0000256" key="14">
    <source>
        <dbReference type="ARBA" id="ARBA00023125"/>
    </source>
</evidence>
<geneLocation type="plasmid" evidence="22 23">
    <name>unnamed1</name>
</geneLocation>
<keyword evidence="11" id="KW-0269">Exonuclease</keyword>
<dbReference type="GO" id="GO:0005524">
    <property type="term" value="F:ATP binding"/>
    <property type="evidence" value="ECO:0007669"/>
    <property type="project" value="UniProtKB-KW"/>
</dbReference>
<dbReference type="InterPro" id="IPR014145">
    <property type="entry name" value="LigD_pol_dom"/>
</dbReference>
<comment type="catalytic activity">
    <reaction evidence="20">
        <text>ATP + (deoxyribonucleotide)n-3'-hydroxyl + 5'-phospho-(deoxyribonucleotide)m = (deoxyribonucleotide)n+m + AMP + diphosphate.</text>
        <dbReference type="EC" id="6.5.1.1"/>
    </reaction>
</comment>
<dbReference type="InterPro" id="IPR012309">
    <property type="entry name" value="DNA_ligase_ATP-dep_C"/>
</dbReference>
<evidence type="ECO:0000313" key="23">
    <source>
        <dbReference type="Proteomes" id="UP000181897"/>
    </source>
</evidence>
<dbReference type="PANTHER" id="PTHR42705:SF2">
    <property type="entry name" value="BIFUNCTIONAL NON-HOMOLOGOUS END JOINING PROTEIN LIGD"/>
    <property type="match status" value="1"/>
</dbReference>
<evidence type="ECO:0000256" key="13">
    <source>
        <dbReference type="ARBA" id="ARBA00022932"/>
    </source>
</evidence>
<keyword evidence="8" id="KW-0547">Nucleotide-binding</keyword>
<dbReference type="GO" id="GO:0003910">
    <property type="term" value="F:DNA ligase (ATP) activity"/>
    <property type="evidence" value="ECO:0007669"/>
    <property type="project" value="UniProtKB-EC"/>
</dbReference>
<evidence type="ECO:0000256" key="7">
    <source>
        <dbReference type="ARBA" id="ARBA00022723"/>
    </source>
</evidence>
<dbReference type="PROSITE" id="PS50160">
    <property type="entry name" value="DNA_LIGASE_A3"/>
    <property type="match status" value="1"/>
</dbReference>
<dbReference type="NCBIfam" id="TIGR02776">
    <property type="entry name" value="NHEJ_ligase_prk"/>
    <property type="match status" value="1"/>
</dbReference>
<dbReference type="InterPro" id="IPR014144">
    <property type="entry name" value="LigD_PE_domain"/>
</dbReference>
<dbReference type="InterPro" id="IPR012310">
    <property type="entry name" value="DNA_ligase_ATP-dep_cent"/>
</dbReference>
<evidence type="ECO:0000256" key="20">
    <source>
        <dbReference type="ARBA" id="ARBA00034003"/>
    </source>
</evidence>
<dbReference type="SUPFAM" id="SSF50249">
    <property type="entry name" value="Nucleic acid-binding proteins"/>
    <property type="match status" value="1"/>
</dbReference>
<dbReference type="InterPro" id="IPR033651">
    <property type="entry name" value="PaeLigD_Pol-like"/>
</dbReference>
<dbReference type="RefSeq" id="WP_071973944.1">
    <property type="nucleotide sequence ID" value="NZ_CP018077.1"/>
</dbReference>
<comment type="cofactor">
    <cofactor evidence="1">
        <name>Mn(2+)</name>
        <dbReference type="ChEBI" id="CHEBI:29035"/>
    </cofactor>
</comment>
<evidence type="ECO:0000256" key="2">
    <source>
        <dbReference type="ARBA" id="ARBA00012727"/>
    </source>
</evidence>
<evidence type="ECO:0000256" key="17">
    <source>
        <dbReference type="ARBA" id="ARBA00023211"/>
    </source>
</evidence>
<keyword evidence="12" id="KW-0067">ATP-binding</keyword>
<keyword evidence="16" id="KW-0234">DNA repair</keyword>
<dbReference type="GO" id="GO:0046872">
    <property type="term" value="F:metal ion binding"/>
    <property type="evidence" value="ECO:0007669"/>
    <property type="project" value="UniProtKB-KW"/>
</dbReference>
<dbReference type="GO" id="GO:0003887">
    <property type="term" value="F:DNA-directed DNA polymerase activity"/>
    <property type="evidence" value="ECO:0007669"/>
    <property type="project" value="UniProtKB-KW"/>
</dbReference>
<evidence type="ECO:0000313" key="22">
    <source>
        <dbReference type="EMBL" id="APE45609.1"/>
    </source>
</evidence>
<dbReference type="GO" id="GO:0004527">
    <property type="term" value="F:exonuclease activity"/>
    <property type="evidence" value="ECO:0007669"/>
    <property type="project" value="UniProtKB-KW"/>
</dbReference>
<organism evidence="22 23">
    <name type="scientific">Sulfitobacter alexandrii</name>
    <dbReference type="NCBI Taxonomy" id="1917485"/>
    <lineage>
        <taxon>Bacteria</taxon>
        <taxon>Pseudomonadati</taxon>
        <taxon>Pseudomonadota</taxon>
        <taxon>Alphaproteobacteria</taxon>
        <taxon>Rhodobacterales</taxon>
        <taxon>Roseobacteraceae</taxon>
        <taxon>Sulfitobacter</taxon>
    </lineage>
</organism>
<dbReference type="Gene3D" id="3.30.470.30">
    <property type="entry name" value="DNA ligase/mRNA capping enzyme"/>
    <property type="match status" value="1"/>
</dbReference>
<dbReference type="GO" id="GO:0006310">
    <property type="term" value="P:DNA recombination"/>
    <property type="evidence" value="ECO:0007669"/>
    <property type="project" value="UniProtKB-KW"/>
</dbReference>
<dbReference type="NCBIfam" id="TIGR02779">
    <property type="entry name" value="NHEJ_ligase_lig"/>
    <property type="match status" value="1"/>
</dbReference>
<evidence type="ECO:0000256" key="10">
    <source>
        <dbReference type="ARBA" id="ARBA00022801"/>
    </source>
</evidence>
<keyword evidence="17" id="KW-0464">Manganese</keyword>
<dbReference type="Gene3D" id="2.40.50.140">
    <property type="entry name" value="Nucleic acid-binding proteins"/>
    <property type="match status" value="1"/>
</dbReference>
<evidence type="ECO:0000256" key="6">
    <source>
        <dbReference type="ARBA" id="ARBA00022722"/>
    </source>
</evidence>
<dbReference type="Pfam" id="PF21686">
    <property type="entry name" value="LigD_Prim-Pol"/>
    <property type="match status" value="1"/>
</dbReference>
<keyword evidence="22" id="KW-0614">Plasmid</keyword>
<keyword evidence="15" id="KW-0233">DNA recombination</keyword>
<dbReference type="OrthoDB" id="9802472at2"/>
<evidence type="ECO:0000256" key="1">
    <source>
        <dbReference type="ARBA" id="ARBA00001936"/>
    </source>
</evidence>
<gene>
    <name evidence="22" type="ORF">BOO69_18745</name>
</gene>
<dbReference type="EC" id="6.5.1.1" evidence="2"/>
<evidence type="ECO:0000256" key="9">
    <source>
        <dbReference type="ARBA" id="ARBA00022763"/>
    </source>
</evidence>
<dbReference type="Gene3D" id="3.30.1490.70">
    <property type="match status" value="1"/>
</dbReference>
<evidence type="ECO:0000256" key="16">
    <source>
        <dbReference type="ARBA" id="ARBA00023204"/>
    </source>
</evidence>
<evidence type="ECO:0000256" key="11">
    <source>
        <dbReference type="ARBA" id="ARBA00022839"/>
    </source>
</evidence>
<dbReference type="Pfam" id="PF13298">
    <property type="entry name" value="LigD_N"/>
    <property type="match status" value="1"/>
</dbReference>
<dbReference type="GO" id="GO:0003677">
    <property type="term" value="F:DNA binding"/>
    <property type="evidence" value="ECO:0007669"/>
    <property type="project" value="UniProtKB-KW"/>
</dbReference>
<protein>
    <recommendedName>
        <fullName evidence="2">DNA ligase (ATP)</fullName>
        <ecNumber evidence="2">6.5.1.1</ecNumber>
    </recommendedName>
    <alternativeName>
        <fullName evidence="19">NHEJ DNA polymerase</fullName>
    </alternativeName>
</protein>
<evidence type="ECO:0000256" key="18">
    <source>
        <dbReference type="ARBA" id="ARBA00023268"/>
    </source>
</evidence>
<evidence type="ECO:0000256" key="4">
    <source>
        <dbReference type="ARBA" id="ARBA00022679"/>
    </source>
</evidence>
<dbReference type="NCBIfam" id="TIGR02778">
    <property type="entry name" value="ligD_pol"/>
    <property type="match status" value="1"/>
</dbReference>
<proteinExistence type="predicted"/>
<keyword evidence="18" id="KW-0511">Multifunctional enzyme</keyword>
<dbReference type="AlphaFoldDB" id="A0A1J0WMK0"/>
<keyword evidence="5" id="KW-0548">Nucleotidyltransferase</keyword>
<dbReference type="PANTHER" id="PTHR42705">
    <property type="entry name" value="BIFUNCTIONAL NON-HOMOLOGOUS END JOINING PROTEIN LIGD"/>
    <property type="match status" value="1"/>
</dbReference>
<dbReference type="Gene3D" id="3.90.920.10">
    <property type="entry name" value="DNA primase, PRIM domain"/>
    <property type="match status" value="1"/>
</dbReference>
<feature type="domain" description="ATP-dependent DNA ligase family profile" evidence="21">
    <location>
        <begin position="301"/>
        <end position="419"/>
    </location>
</feature>
<evidence type="ECO:0000256" key="5">
    <source>
        <dbReference type="ARBA" id="ARBA00022695"/>
    </source>
</evidence>